<dbReference type="PANTHER" id="PTHR30055">
    <property type="entry name" value="HTH-TYPE TRANSCRIPTIONAL REGULATOR RUTR"/>
    <property type="match status" value="1"/>
</dbReference>
<keyword evidence="1" id="KW-0678">Repressor</keyword>
<evidence type="ECO:0000313" key="7">
    <source>
        <dbReference type="EMBL" id="SHI76273.1"/>
    </source>
</evidence>
<dbReference type="RefSeq" id="WP_073472461.1">
    <property type="nucleotide sequence ID" value="NZ_FQZU01000002.1"/>
</dbReference>
<feature type="DNA-binding region" description="H-T-H motif" evidence="5">
    <location>
        <begin position="31"/>
        <end position="50"/>
    </location>
</feature>
<reference evidence="8" key="1">
    <citation type="submission" date="2016-11" db="EMBL/GenBank/DDBJ databases">
        <authorList>
            <person name="Varghese N."/>
            <person name="Submissions S."/>
        </authorList>
    </citation>
    <scope>NUCLEOTIDE SEQUENCE [LARGE SCALE GENOMIC DNA]</scope>
    <source>
        <strain evidence="8">DSM 16219</strain>
    </source>
</reference>
<gene>
    <name evidence="7" type="ORF">SAMN02745216_00449</name>
</gene>
<dbReference type="SUPFAM" id="SSF48498">
    <property type="entry name" value="Tetracyclin repressor-like, C-terminal domain"/>
    <property type="match status" value="1"/>
</dbReference>
<keyword evidence="3 5" id="KW-0238">DNA-binding</keyword>
<dbReference type="InterPro" id="IPR013570">
    <property type="entry name" value="Tscrpt_reg_YsiA_C"/>
</dbReference>
<evidence type="ECO:0000256" key="2">
    <source>
        <dbReference type="ARBA" id="ARBA00023015"/>
    </source>
</evidence>
<keyword evidence="2" id="KW-0805">Transcription regulation</keyword>
<dbReference type="GO" id="GO:0000976">
    <property type="term" value="F:transcription cis-regulatory region binding"/>
    <property type="evidence" value="ECO:0007669"/>
    <property type="project" value="TreeGrafter"/>
</dbReference>
<proteinExistence type="predicted"/>
<dbReference type="Pfam" id="PF08359">
    <property type="entry name" value="TetR_C_4"/>
    <property type="match status" value="1"/>
</dbReference>
<organism evidence="7 8">
    <name type="scientific">Desulfatibacillum alkenivorans DSM 16219</name>
    <dbReference type="NCBI Taxonomy" id="1121393"/>
    <lineage>
        <taxon>Bacteria</taxon>
        <taxon>Pseudomonadati</taxon>
        <taxon>Thermodesulfobacteriota</taxon>
        <taxon>Desulfobacteria</taxon>
        <taxon>Desulfobacterales</taxon>
        <taxon>Desulfatibacillaceae</taxon>
        <taxon>Desulfatibacillum</taxon>
    </lineage>
</organism>
<evidence type="ECO:0000256" key="3">
    <source>
        <dbReference type="ARBA" id="ARBA00023125"/>
    </source>
</evidence>
<sequence length="230" mass="26433">MSGPTKAELRKERIIDTARRIFAEKGVHAATVSEIAQEAKVSEGTIYEHFSNKENLLFHIPEHFTQRRQRIGVYHLKLIQGAANKLRAYAYIYTELFHENPDYATIVLLYLKGNANFRQTPGYQAIRNWFRFLTEIINEGIESGEFRPNVDAYIVRALIMGAIDQVTVNWLMSGKSTNLMETVDPIVDAVMEGILNPEVDEDAHWSNWRRTKARLRNKTIPAKEKKEQAG</sequence>
<evidence type="ECO:0000256" key="5">
    <source>
        <dbReference type="PROSITE-ProRule" id="PRU00335"/>
    </source>
</evidence>
<name>A0A1M6DSX4_9BACT</name>
<dbReference type="PROSITE" id="PS01081">
    <property type="entry name" value="HTH_TETR_1"/>
    <property type="match status" value="1"/>
</dbReference>
<feature type="domain" description="HTH tetR-type" evidence="6">
    <location>
        <begin position="8"/>
        <end position="68"/>
    </location>
</feature>
<dbReference type="PANTHER" id="PTHR30055:SF175">
    <property type="entry name" value="HTH-TYPE TRANSCRIPTIONAL REPRESSOR KSTR2"/>
    <property type="match status" value="1"/>
</dbReference>
<evidence type="ECO:0000259" key="6">
    <source>
        <dbReference type="PROSITE" id="PS50977"/>
    </source>
</evidence>
<dbReference type="InterPro" id="IPR001647">
    <property type="entry name" value="HTH_TetR"/>
</dbReference>
<dbReference type="InterPro" id="IPR036271">
    <property type="entry name" value="Tet_transcr_reg_TetR-rel_C_sf"/>
</dbReference>
<dbReference type="AlphaFoldDB" id="A0A1M6DSX4"/>
<dbReference type="InterPro" id="IPR023772">
    <property type="entry name" value="DNA-bd_HTH_TetR-type_CS"/>
</dbReference>
<keyword evidence="8" id="KW-1185">Reference proteome</keyword>
<evidence type="ECO:0000256" key="1">
    <source>
        <dbReference type="ARBA" id="ARBA00022491"/>
    </source>
</evidence>
<dbReference type="EMBL" id="FQZU01000002">
    <property type="protein sequence ID" value="SHI76273.1"/>
    <property type="molecule type" value="Genomic_DNA"/>
</dbReference>
<evidence type="ECO:0000256" key="4">
    <source>
        <dbReference type="ARBA" id="ARBA00023163"/>
    </source>
</evidence>
<dbReference type="Gene3D" id="1.10.357.10">
    <property type="entry name" value="Tetracycline Repressor, domain 2"/>
    <property type="match status" value="1"/>
</dbReference>
<dbReference type="SUPFAM" id="SSF46689">
    <property type="entry name" value="Homeodomain-like"/>
    <property type="match status" value="1"/>
</dbReference>
<dbReference type="OrthoDB" id="9812993at2"/>
<evidence type="ECO:0000313" key="8">
    <source>
        <dbReference type="Proteomes" id="UP000183994"/>
    </source>
</evidence>
<accession>A0A1M6DSX4</accession>
<dbReference type="Pfam" id="PF00440">
    <property type="entry name" value="TetR_N"/>
    <property type="match status" value="1"/>
</dbReference>
<dbReference type="PRINTS" id="PR00455">
    <property type="entry name" value="HTHTETR"/>
</dbReference>
<dbReference type="InterPro" id="IPR050109">
    <property type="entry name" value="HTH-type_TetR-like_transc_reg"/>
</dbReference>
<protein>
    <submittedName>
        <fullName evidence="7">Transcriptional regulator, TetR family</fullName>
    </submittedName>
</protein>
<dbReference type="InterPro" id="IPR009057">
    <property type="entry name" value="Homeodomain-like_sf"/>
</dbReference>
<dbReference type="Gene3D" id="1.10.10.60">
    <property type="entry name" value="Homeodomain-like"/>
    <property type="match status" value="1"/>
</dbReference>
<dbReference type="GO" id="GO:0003700">
    <property type="term" value="F:DNA-binding transcription factor activity"/>
    <property type="evidence" value="ECO:0007669"/>
    <property type="project" value="TreeGrafter"/>
</dbReference>
<dbReference type="Proteomes" id="UP000183994">
    <property type="component" value="Unassembled WGS sequence"/>
</dbReference>
<dbReference type="STRING" id="1121393.SAMN02745216_00449"/>
<keyword evidence="4" id="KW-0804">Transcription</keyword>
<dbReference type="PROSITE" id="PS50977">
    <property type="entry name" value="HTH_TETR_2"/>
    <property type="match status" value="1"/>
</dbReference>